<keyword evidence="1" id="KW-0732">Signal</keyword>
<dbReference type="EMBL" id="BAAAHQ010000050">
    <property type="protein sequence ID" value="GAA0951475.1"/>
    <property type="molecule type" value="Genomic_DNA"/>
</dbReference>
<sequence>MRAAAVTFGSFLLAALTLAAPARAEPAPEPEFTAAQALACSGSACDGKDPAAYCGGDARTLDSLTLGAAILELRYSPSCRAAWARISNARWEPYSQFPGIARVTRDSDGRTYSCVVPAGGSSCYTLMVNDRNVTSFAYGEWDGGSRIYTGRTGSHLR</sequence>
<evidence type="ECO:0000256" key="1">
    <source>
        <dbReference type="SAM" id="SignalP"/>
    </source>
</evidence>
<reference evidence="2 3" key="1">
    <citation type="journal article" date="2019" name="Int. J. Syst. Evol. Microbiol.">
        <title>The Global Catalogue of Microorganisms (GCM) 10K type strain sequencing project: providing services to taxonomists for standard genome sequencing and annotation.</title>
        <authorList>
            <consortium name="The Broad Institute Genomics Platform"/>
            <consortium name="The Broad Institute Genome Sequencing Center for Infectious Disease"/>
            <person name="Wu L."/>
            <person name="Ma J."/>
        </authorList>
    </citation>
    <scope>NUCLEOTIDE SEQUENCE [LARGE SCALE GENOMIC DNA]</scope>
    <source>
        <strain evidence="2 3">JCM 11136</strain>
    </source>
</reference>
<dbReference type="InterPro" id="IPR021224">
    <property type="entry name" value="DUF2690"/>
</dbReference>
<evidence type="ECO:0008006" key="4">
    <source>
        <dbReference type="Google" id="ProtNLM"/>
    </source>
</evidence>
<dbReference type="Proteomes" id="UP001501578">
    <property type="component" value="Unassembled WGS sequence"/>
</dbReference>
<proteinExistence type="predicted"/>
<protein>
    <recommendedName>
        <fullName evidence="4">DUF2690 domain-containing protein</fullName>
    </recommendedName>
</protein>
<comment type="caution">
    <text evidence="2">The sequence shown here is derived from an EMBL/GenBank/DDBJ whole genome shotgun (WGS) entry which is preliminary data.</text>
</comment>
<evidence type="ECO:0000313" key="2">
    <source>
        <dbReference type="EMBL" id="GAA0951475.1"/>
    </source>
</evidence>
<dbReference type="Pfam" id="PF10901">
    <property type="entry name" value="DUF2690"/>
    <property type="match status" value="1"/>
</dbReference>
<accession>A0ABN1R3R4</accession>
<gene>
    <name evidence="2" type="ORF">GCM10009560_72220</name>
</gene>
<evidence type="ECO:0000313" key="3">
    <source>
        <dbReference type="Proteomes" id="UP001501578"/>
    </source>
</evidence>
<keyword evidence="3" id="KW-1185">Reference proteome</keyword>
<organism evidence="2 3">
    <name type="scientific">Nonomuraea longicatena</name>
    <dbReference type="NCBI Taxonomy" id="83682"/>
    <lineage>
        <taxon>Bacteria</taxon>
        <taxon>Bacillati</taxon>
        <taxon>Actinomycetota</taxon>
        <taxon>Actinomycetes</taxon>
        <taxon>Streptosporangiales</taxon>
        <taxon>Streptosporangiaceae</taxon>
        <taxon>Nonomuraea</taxon>
    </lineage>
</organism>
<feature type="chain" id="PRO_5045429692" description="DUF2690 domain-containing protein" evidence="1">
    <location>
        <begin position="25"/>
        <end position="157"/>
    </location>
</feature>
<dbReference type="RefSeq" id="WP_343954810.1">
    <property type="nucleotide sequence ID" value="NZ_BAAAHQ010000050.1"/>
</dbReference>
<feature type="signal peptide" evidence="1">
    <location>
        <begin position="1"/>
        <end position="24"/>
    </location>
</feature>
<name>A0ABN1R3R4_9ACTN</name>